<feature type="domain" description="AAA+ ATPase" evidence="9">
    <location>
        <begin position="12"/>
        <end position="157"/>
    </location>
</feature>
<dbReference type="InterPro" id="IPR029491">
    <property type="entry name" value="Helicase_HTH"/>
</dbReference>
<evidence type="ECO:0000313" key="10">
    <source>
        <dbReference type="EMBL" id="PJE75539.1"/>
    </source>
</evidence>
<dbReference type="EMBL" id="PFET01000014">
    <property type="protein sequence ID" value="PJE75539.1"/>
    <property type="molecule type" value="Genomic_DNA"/>
</dbReference>
<evidence type="ECO:0000256" key="7">
    <source>
        <dbReference type="ARBA" id="ARBA00023204"/>
    </source>
</evidence>
<evidence type="ECO:0000256" key="6">
    <source>
        <dbReference type="ARBA" id="ARBA00023125"/>
    </source>
</evidence>
<evidence type="ECO:0000256" key="2">
    <source>
        <dbReference type="ARBA" id="ARBA00022763"/>
    </source>
</evidence>
<dbReference type="CDD" id="cd18809">
    <property type="entry name" value="SF1_C_RecD"/>
    <property type="match status" value="1"/>
</dbReference>
<keyword evidence="7" id="KW-0234">DNA repair</keyword>
<dbReference type="SMART" id="SM00382">
    <property type="entry name" value="AAA"/>
    <property type="match status" value="1"/>
</dbReference>
<dbReference type="Pfam" id="PF21530">
    <property type="entry name" value="Pif1_2B_dom"/>
    <property type="match status" value="1"/>
</dbReference>
<dbReference type="InterPro" id="IPR003593">
    <property type="entry name" value="AAA+_ATPase"/>
</dbReference>
<organism evidence="10 11">
    <name type="scientific">Candidatus Uhrbacteria bacterium CG10_big_fil_rev_8_21_14_0_10_48_11</name>
    <dbReference type="NCBI Taxonomy" id="1975037"/>
    <lineage>
        <taxon>Bacteria</taxon>
        <taxon>Candidatus Uhriibacteriota</taxon>
    </lineage>
</organism>
<evidence type="ECO:0000256" key="3">
    <source>
        <dbReference type="ARBA" id="ARBA00022801"/>
    </source>
</evidence>
<gene>
    <name evidence="10" type="ORF">COV04_04520</name>
</gene>
<name>A0A2M8LDL0_9BACT</name>
<reference evidence="10 11" key="1">
    <citation type="submission" date="2017-09" db="EMBL/GenBank/DDBJ databases">
        <title>Depth-based differentiation of microbial function through sediment-hosted aquifers and enrichment of novel symbionts in the deep terrestrial subsurface.</title>
        <authorList>
            <person name="Probst A.J."/>
            <person name="Ladd B."/>
            <person name="Jarett J.K."/>
            <person name="Geller-Mcgrath D.E."/>
            <person name="Sieber C.M."/>
            <person name="Emerson J.B."/>
            <person name="Anantharaman K."/>
            <person name="Thomas B.C."/>
            <person name="Malmstrom R."/>
            <person name="Stieglmeier M."/>
            <person name="Klingl A."/>
            <person name="Woyke T."/>
            <person name="Ryan C.M."/>
            <person name="Banfield J.F."/>
        </authorList>
    </citation>
    <scope>NUCLEOTIDE SEQUENCE [LARGE SCALE GENOMIC DNA]</scope>
    <source>
        <strain evidence="10">CG10_big_fil_rev_8_21_14_0_10_48_11</strain>
    </source>
</reference>
<dbReference type="AlphaFoldDB" id="A0A2M8LDL0"/>
<keyword evidence="8" id="KW-0413">Isomerase</keyword>
<dbReference type="PANTHER" id="PTHR47642:SF5">
    <property type="entry name" value="ATP-DEPENDENT DNA HELICASE"/>
    <property type="match status" value="1"/>
</dbReference>
<keyword evidence="3" id="KW-0378">Hydrolase</keyword>
<proteinExistence type="predicted"/>
<keyword evidence="1" id="KW-0547">Nucleotide-binding</keyword>
<keyword evidence="2" id="KW-0227">DNA damage</keyword>
<keyword evidence="4" id="KW-0347">Helicase</keyword>
<dbReference type="InterPro" id="IPR049163">
    <property type="entry name" value="Pif1-like_2B_dom"/>
</dbReference>
<dbReference type="GO" id="GO:0003678">
    <property type="term" value="F:DNA helicase activity"/>
    <property type="evidence" value="ECO:0007669"/>
    <property type="project" value="InterPro"/>
</dbReference>
<evidence type="ECO:0000256" key="5">
    <source>
        <dbReference type="ARBA" id="ARBA00022840"/>
    </source>
</evidence>
<dbReference type="CDD" id="cd18037">
    <property type="entry name" value="DEXSc_Pif1_like"/>
    <property type="match status" value="1"/>
</dbReference>
<evidence type="ECO:0000256" key="1">
    <source>
        <dbReference type="ARBA" id="ARBA00022741"/>
    </source>
</evidence>
<dbReference type="Pfam" id="PF05970">
    <property type="entry name" value="PIF1"/>
    <property type="match status" value="1"/>
</dbReference>
<dbReference type="GO" id="GO:0000723">
    <property type="term" value="P:telomere maintenance"/>
    <property type="evidence" value="ECO:0007669"/>
    <property type="project" value="InterPro"/>
</dbReference>
<dbReference type="SUPFAM" id="SSF52540">
    <property type="entry name" value="P-loop containing nucleoside triphosphate hydrolases"/>
    <property type="match status" value="2"/>
</dbReference>
<dbReference type="Gene3D" id="3.40.50.300">
    <property type="entry name" value="P-loop containing nucleotide triphosphate hydrolases"/>
    <property type="match status" value="1"/>
</dbReference>
<sequence>MTQDEALSILKTGTSVFITGEPGSGKTHTINRFVQWLRDHRIEPAITASTGIAATHIGGRTIHSWSGVGVKRVMTPSYLSRIAGNTRIAKRVRETRILIIDEISMLSANTLSMVEAVCRKVRGGVEPFGGLQVVLVGDFFQLPPVVTREQEENKQSSLVSLEDNGHSFAFSSTAWNKLHPTVCYLSEQHRQEDSSFLDLLSAMRRGTINDTHHALLKQRSADVARSGVTQLFSHNVDVDHINSAELRTLSGAEETFVMTNRGPAEFVATLKKGCLSPETLVLKVGARVMFTKNDASYRFVNGTLGTVVGFSKESGYPMVKTNTGRNVEATPLEWSIEDGGTILARIVQVPLRLAWAMTVHKSQGMSLDAAHMDLSQVFEYGQGYVALSRVRTLSGLTLAGLNERALEVHPAIRIKDSEFRDASQVAREQFLSVSAADLLKKQNGYIRRCGGSVKADHAVRQEKSKRSTYAITRELLSKKLSLEGMAKERGLNLGTILTHLEKLVATKKIDPRVDLAYLRPKSERFEKMIRAFEKIKKRDGETRLAPVRQVLGDSFSFEELRVARLFLNS</sequence>
<dbReference type="Pfam" id="PF14493">
    <property type="entry name" value="HTH_40"/>
    <property type="match status" value="1"/>
</dbReference>
<comment type="caution">
    <text evidence="10">The sequence shown here is derived from an EMBL/GenBank/DDBJ whole genome shotgun (WGS) entry which is preliminary data.</text>
</comment>
<dbReference type="Proteomes" id="UP000231152">
    <property type="component" value="Unassembled WGS sequence"/>
</dbReference>
<dbReference type="InterPro" id="IPR051055">
    <property type="entry name" value="PIF1_helicase"/>
</dbReference>
<protein>
    <submittedName>
        <fullName evidence="10">AAA family ATPase</fullName>
    </submittedName>
</protein>
<dbReference type="GO" id="GO:0006281">
    <property type="term" value="P:DNA repair"/>
    <property type="evidence" value="ECO:0007669"/>
    <property type="project" value="InterPro"/>
</dbReference>
<evidence type="ECO:0000256" key="4">
    <source>
        <dbReference type="ARBA" id="ARBA00022806"/>
    </source>
</evidence>
<dbReference type="InterPro" id="IPR027417">
    <property type="entry name" value="P-loop_NTPase"/>
</dbReference>
<accession>A0A2M8LDL0</accession>
<keyword evidence="6" id="KW-0238">DNA-binding</keyword>
<dbReference type="InterPro" id="IPR010285">
    <property type="entry name" value="DNA_helicase_pif1-like_DEAD"/>
</dbReference>
<keyword evidence="5" id="KW-0067">ATP-binding</keyword>
<evidence type="ECO:0000256" key="8">
    <source>
        <dbReference type="ARBA" id="ARBA00023235"/>
    </source>
</evidence>
<evidence type="ECO:0000259" key="9">
    <source>
        <dbReference type="SMART" id="SM00382"/>
    </source>
</evidence>
<dbReference type="PANTHER" id="PTHR47642">
    <property type="entry name" value="ATP-DEPENDENT DNA HELICASE"/>
    <property type="match status" value="1"/>
</dbReference>
<evidence type="ECO:0000313" key="11">
    <source>
        <dbReference type="Proteomes" id="UP000231152"/>
    </source>
</evidence>
<dbReference type="Gene3D" id="1.10.10.1390">
    <property type="entry name" value="ATP-dependent DNA helicase RecQ"/>
    <property type="match status" value="1"/>
</dbReference>